<keyword evidence="2" id="KW-1185">Reference proteome</keyword>
<evidence type="ECO:0008006" key="3">
    <source>
        <dbReference type="Google" id="ProtNLM"/>
    </source>
</evidence>
<evidence type="ECO:0000313" key="1">
    <source>
        <dbReference type="EMBL" id="KAJ4491764.1"/>
    </source>
</evidence>
<proteinExistence type="predicted"/>
<name>A0ABQ8VEQ5_9AGAR</name>
<gene>
    <name evidence="1" type="ORF">C8R41DRAFT_833105</name>
</gene>
<organism evidence="1 2">
    <name type="scientific">Lentinula lateritia</name>
    <dbReference type="NCBI Taxonomy" id="40482"/>
    <lineage>
        <taxon>Eukaryota</taxon>
        <taxon>Fungi</taxon>
        <taxon>Dikarya</taxon>
        <taxon>Basidiomycota</taxon>
        <taxon>Agaricomycotina</taxon>
        <taxon>Agaricomycetes</taxon>
        <taxon>Agaricomycetidae</taxon>
        <taxon>Agaricales</taxon>
        <taxon>Marasmiineae</taxon>
        <taxon>Omphalotaceae</taxon>
        <taxon>Lentinula</taxon>
    </lineage>
</organism>
<protein>
    <recommendedName>
        <fullName evidence="3">Pre-C2HC domain-containing protein</fullName>
    </recommendedName>
</protein>
<evidence type="ECO:0000313" key="2">
    <source>
        <dbReference type="Proteomes" id="UP001150217"/>
    </source>
</evidence>
<dbReference type="Proteomes" id="UP001150217">
    <property type="component" value="Unassembled WGS sequence"/>
</dbReference>
<comment type="caution">
    <text evidence="1">The sequence shown here is derived from an EMBL/GenBank/DDBJ whole genome shotgun (WGS) entry which is preliminary data.</text>
</comment>
<reference evidence="1" key="1">
    <citation type="submission" date="2022-08" db="EMBL/GenBank/DDBJ databases">
        <title>A Global Phylogenomic Analysis of the Shiitake Genus Lentinula.</title>
        <authorList>
            <consortium name="DOE Joint Genome Institute"/>
            <person name="Sierra-Patev S."/>
            <person name="Min B."/>
            <person name="Naranjo-Ortiz M."/>
            <person name="Looney B."/>
            <person name="Konkel Z."/>
            <person name="Slot J.C."/>
            <person name="Sakamoto Y."/>
            <person name="Steenwyk J.L."/>
            <person name="Rokas A."/>
            <person name="Carro J."/>
            <person name="Camarero S."/>
            <person name="Ferreira P."/>
            <person name="Molpeceres G."/>
            <person name="Ruiz-Duenas F.J."/>
            <person name="Serrano A."/>
            <person name="Henrissat B."/>
            <person name="Drula E."/>
            <person name="Hughes K.W."/>
            <person name="Mata J.L."/>
            <person name="Ishikawa N.K."/>
            <person name="Vargas-Isla R."/>
            <person name="Ushijima S."/>
            <person name="Smith C.A."/>
            <person name="Ahrendt S."/>
            <person name="Andreopoulos W."/>
            <person name="He G."/>
            <person name="Labutti K."/>
            <person name="Lipzen A."/>
            <person name="Ng V."/>
            <person name="Riley R."/>
            <person name="Sandor L."/>
            <person name="Barry K."/>
            <person name="Martinez A.T."/>
            <person name="Xiao Y."/>
            <person name="Gibbons J.G."/>
            <person name="Terashima K."/>
            <person name="Grigoriev I.V."/>
            <person name="Hibbett D.S."/>
        </authorList>
    </citation>
    <scope>NUCLEOTIDE SEQUENCE</scope>
    <source>
        <strain evidence="1">RHP3577 ss4</strain>
    </source>
</reference>
<dbReference type="EMBL" id="JANVFT010000040">
    <property type="protein sequence ID" value="KAJ4491764.1"/>
    <property type="molecule type" value="Genomic_DNA"/>
</dbReference>
<accession>A0ABQ8VEQ5</accession>
<sequence length="152" mass="17204">MKESREDETVVILKVKTHLAYIPEEILRLRPQLPATKDTPFPITLTTPGLTIRDVRFAMLIDEMFRNEYLKTGRGLDPTQPSSLDYPSAQHMASNIFRQGFCRCCGLPHPLHQCSKRKHYPPAGNCSVCGGNHWVIDCSVLRKKKGKKASVQ</sequence>